<organism evidence="1 2">
    <name type="scientific">Pieris brassicae</name>
    <name type="common">White butterfly</name>
    <name type="synonym">Large white butterfly</name>
    <dbReference type="NCBI Taxonomy" id="7116"/>
    <lineage>
        <taxon>Eukaryota</taxon>
        <taxon>Metazoa</taxon>
        <taxon>Ecdysozoa</taxon>
        <taxon>Arthropoda</taxon>
        <taxon>Hexapoda</taxon>
        <taxon>Insecta</taxon>
        <taxon>Pterygota</taxon>
        <taxon>Neoptera</taxon>
        <taxon>Endopterygota</taxon>
        <taxon>Lepidoptera</taxon>
        <taxon>Glossata</taxon>
        <taxon>Ditrysia</taxon>
        <taxon>Papilionoidea</taxon>
        <taxon>Pieridae</taxon>
        <taxon>Pierinae</taxon>
        <taxon>Pieris</taxon>
    </lineage>
</organism>
<sequence>MKTRYLGNNRYIRVAYVCAGRALDRGGRVICEAQTLFCYARQTVKKKSSSHCVGIGKATKALKETKEEAVEIAFERHLWSKTFRKKVGKKSVIKPSFPHDEDIEFLGAVDIQQRVEIRTA</sequence>
<gene>
    <name evidence="1" type="ORF">PIBRA_LOCUS1871</name>
</gene>
<evidence type="ECO:0000313" key="1">
    <source>
        <dbReference type="EMBL" id="CAH3977623.1"/>
    </source>
</evidence>
<name>A0A9P0X2V3_PIEBR</name>
<reference evidence="1" key="1">
    <citation type="submission" date="2022-05" db="EMBL/GenBank/DDBJ databases">
        <authorList>
            <person name="Okamura Y."/>
        </authorList>
    </citation>
    <scope>NUCLEOTIDE SEQUENCE</scope>
</reference>
<keyword evidence="2" id="KW-1185">Reference proteome</keyword>
<comment type="caution">
    <text evidence="1">The sequence shown here is derived from an EMBL/GenBank/DDBJ whole genome shotgun (WGS) entry which is preliminary data.</text>
</comment>
<accession>A0A9P0X2V3</accession>
<protein>
    <submittedName>
        <fullName evidence="1">Uncharacterized protein</fullName>
    </submittedName>
</protein>
<dbReference type="EMBL" id="CALOZG010000002">
    <property type="protein sequence ID" value="CAH3977623.1"/>
    <property type="molecule type" value="Genomic_DNA"/>
</dbReference>
<proteinExistence type="predicted"/>
<dbReference type="Proteomes" id="UP001152562">
    <property type="component" value="Unassembled WGS sequence"/>
</dbReference>
<dbReference type="AlphaFoldDB" id="A0A9P0X2V3"/>
<evidence type="ECO:0000313" key="2">
    <source>
        <dbReference type="Proteomes" id="UP001152562"/>
    </source>
</evidence>